<dbReference type="GO" id="GO:0016787">
    <property type="term" value="F:hydrolase activity"/>
    <property type="evidence" value="ECO:0007669"/>
    <property type="project" value="UniProtKB-KW"/>
</dbReference>
<gene>
    <name evidence="3" type="ORF">P0O24_07285</name>
</gene>
<accession>A0ABT5XFH9</accession>
<keyword evidence="4" id="KW-1185">Reference proteome</keyword>
<sequence length="312" mass="34998">MFDLLGKKKLEDEIERLRSRVRELQEENGSLALQIERREDKIRKLAAASQEASLALKAAEQRIAALQERDEKAVGKEDLPRREDRSSSFLSPRETEQLLDRLDGQRSNYDDLLSAYLAPGSAGEDLPPEVGYLVKRAGSDRGVAVFTDPLLFTVALVPPFPIEESKIAWAGSFQTGPLREMLDCPVLVVAAHAGETLLGLALGREGFQETAIVKSTVKEKHTKGGWSQKRFERLREEDIRQHADLVVERLPEILKGRRSIPARAVVSGEPTLLKMIVPSLELPVLEAKIGRFDRKDPEKILEEVYGFVCLRR</sequence>
<reference evidence="3 4" key="1">
    <citation type="submission" date="2023-03" db="EMBL/GenBank/DDBJ databases">
        <title>Whole genome sequencing of Methanotrichaceae archaeon M04Ac.</title>
        <authorList>
            <person name="Khomyakova M.A."/>
            <person name="Merkel A.Y."/>
            <person name="Slobodkin A.I."/>
        </authorList>
    </citation>
    <scope>NUCLEOTIDE SEQUENCE [LARGE SCALE GENOMIC DNA]</scope>
    <source>
        <strain evidence="3 4">M04Ac</strain>
    </source>
</reference>
<proteinExistence type="predicted"/>
<name>A0ABT5XFH9_9EURY</name>
<dbReference type="SUPFAM" id="SSF53137">
    <property type="entry name" value="Translational machinery components"/>
    <property type="match status" value="1"/>
</dbReference>
<keyword evidence="3" id="KW-0378">Hydrolase</keyword>
<protein>
    <submittedName>
        <fullName evidence="3">Vms1/Ankzf1 family peptidyl-tRNA hydrolase</fullName>
    </submittedName>
</protein>
<dbReference type="InterPro" id="IPR042226">
    <property type="entry name" value="eFR1_2_sf"/>
</dbReference>
<evidence type="ECO:0000259" key="2">
    <source>
        <dbReference type="Pfam" id="PF18859"/>
    </source>
</evidence>
<evidence type="ECO:0000313" key="3">
    <source>
        <dbReference type="EMBL" id="MDF0593383.1"/>
    </source>
</evidence>
<dbReference type="EMBL" id="JARFPL010000019">
    <property type="protein sequence ID" value="MDF0593383.1"/>
    <property type="molecule type" value="Genomic_DNA"/>
</dbReference>
<feature type="region of interest" description="Disordered" evidence="1">
    <location>
        <begin position="70"/>
        <end position="94"/>
    </location>
</feature>
<feature type="domain" description="Actinobacteria/chloroflexi VLRF1 release factor" evidence="2">
    <location>
        <begin position="186"/>
        <end position="304"/>
    </location>
</feature>
<dbReference type="Proteomes" id="UP001215956">
    <property type="component" value="Unassembled WGS sequence"/>
</dbReference>
<organism evidence="3 4">
    <name type="scientific">Candidatus Methanocrinis alkalitolerans</name>
    <dbReference type="NCBI Taxonomy" id="3033395"/>
    <lineage>
        <taxon>Archaea</taxon>
        <taxon>Methanobacteriati</taxon>
        <taxon>Methanobacteriota</taxon>
        <taxon>Stenosarchaea group</taxon>
        <taxon>Methanomicrobia</taxon>
        <taxon>Methanotrichales</taxon>
        <taxon>Methanotrichaceae</taxon>
        <taxon>Methanocrinis</taxon>
    </lineage>
</organism>
<evidence type="ECO:0000256" key="1">
    <source>
        <dbReference type="SAM" id="MobiDB-lite"/>
    </source>
</evidence>
<dbReference type="RefSeq" id="WP_316969089.1">
    <property type="nucleotide sequence ID" value="NZ_JARFPL010000019.1"/>
</dbReference>
<dbReference type="InterPro" id="IPR040783">
    <property type="entry name" value="VLRF1"/>
</dbReference>
<comment type="caution">
    <text evidence="3">The sequence shown here is derived from an EMBL/GenBank/DDBJ whole genome shotgun (WGS) entry which is preliminary data.</text>
</comment>
<dbReference type="Pfam" id="PF18859">
    <property type="entry name" value="acVLRF1"/>
    <property type="match status" value="1"/>
</dbReference>
<feature type="compositionally biased region" description="Basic and acidic residues" evidence="1">
    <location>
        <begin position="70"/>
        <end position="86"/>
    </location>
</feature>
<dbReference type="Gene3D" id="3.30.420.60">
    <property type="entry name" value="eRF1 domain 2"/>
    <property type="match status" value="1"/>
</dbReference>
<evidence type="ECO:0000313" key="4">
    <source>
        <dbReference type="Proteomes" id="UP001215956"/>
    </source>
</evidence>